<evidence type="ECO:0000256" key="7">
    <source>
        <dbReference type="ARBA" id="ARBA00022777"/>
    </source>
</evidence>
<dbReference type="SUPFAM" id="SSF53613">
    <property type="entry name" value="Ribokinase-like"/>
    <property type="match status" value="1"/>
</dbReference>
<keyword evidence="13" id="KW-1185">Reference proteome</keyword>
<dbReference type="GO" id="GO:0004417">
    <property type="term" value="F:hydroxyethylthiazole kinase activity"/>
    <property type="evidence" value="ECO:0007669"/>
    <property type="project" value="UniProtKB-UniRule"/>
</dbReference>
<comment type="catalytic activity">
    <reaction evidence="1 11">
        <text>5-(2-hydroxyethyl)-4-methylthiazole + ATP = 4-methyl-5-(2-phosphooxyethyl)-thiazole + ADP + H(+)</text>
        <dbReference type="Rhea" id="RHEA:24212"/>
        <dbReference type="ChEBI" id="CHEBI:15378"/>
        <dbReference type="ChEBI" id="CHEBI:17957"/>
        <dbReference type="ChEBI" id="CHEBI:30616"/>
        <dbReference type="ChEBI" id="CHEBI:58296"/>
        <dbReference type="ChEBI" id="CHEBI:456216"/>
        <dbReference type="EC" id="2.7.1.50"/>
    </reaction>
</comment>
<feature type="binding site" evidence="11">
    <location>
        <position position="128"/>
    </location>
    <ligand>
        <name>ATP</name>
        <dbReference type="ChEBI" id="CHEBI:30616"/>
    </ligand>
</feature>
<protein>
    <recommendedName>
        <fullName evidence="11">Hydroxyethylthiazole kinase</fullName>
        <ecNumber evidence="11">2.7.1.50</ecNumber>
    </recommendedName>
    <alternativeName>
        <fullName evidence="11">4-methyl-5-beta-hydroxyethylthiazole kinase</fullName>
        <shortName evidence="11">TH kinase</shortName>
        <shortName evidence="11">Thz kinase</shortName>
    </alternativeName>
</protein>
<dbReference type="RefSeq" id="WP_111436263.1">
    <property type="nucleotide sequence ID" value="NZ_JACIGG010000007.1"/>
</dbReference>
<dbReference type="Proteomes" id="UP000249299">
    <property type="component" value="Unassembled WGS sequence"/>
</dbReference>
<gene>
    <name evidence="11" type="primary">thiM</name>
    <name evidence="12" type="ORF">CH339_20545</name>
</gene>
<sequence>MTRDLKDAITSRAIAEALDAVRAARPRVHCITNTVAQTFSANALLALGAVPSMTLAADEIGDFVARADGLLVNLGTFDALRADAVDAAMPVARERALSWCLDPAHAESSPRRIALARRLIDLGPAVLRCNVEEFRTLFEAEPGPETVARAAMRHGIVVALTGARDVLSDGARTVFLDNGHPLQARVTAAGCAASAVVAAFLAVIGDPLLATAAGLSAVGVAAEIAGETAAGPASLQVGFLDTLYGLDAATLRARLTLSPADAPAGA</sequence>
<comment type="pathway">
    <text evidence="3 11">Cofactor biosynthesis; thiamine diphosphate biosynthesis; 4-methyl-5-(2-phosphoethyl)-thiazole from 5-(2-hydroxyethyl)-4-methylthiazole: step 1/1.</text>
</comment>
<keyword evidence="6 11" id="KW-0547">Nucleotide-binding</keyword>
<dbReference type="GO" id="GO:0009229">
    <property type="term" value="P:thiamine diphosphate biosynthetic process"/>
    <property type="evidence" value="ECO:0007669"/>
    <property type="project" value="UniProtKB-UniRule"/>
</dbReference>
<feature type="binding site" evidence="11">
    <location>
        <position position="161"/>
    </location>
    <ligand>
        <name>ATP</name>
        <dbReference type="ChEBI" id="CHEBI:30616"/>
    </ligand>
</feature>
<evidence type="ECO:0000256" key="10">
    <source>
        <dbReference type="ARBA" id="ARBA00022977"/>
    </source>
</evidence>
<evidence type="ECO:0000256" key="9">
    <source>
        <dbReference type="ARBA" id="ARBA00022842"/>
    </source>
</evidence>
<dbReference type="UniPathway" id="UPA00060">
    <property type="reaction ID" value="UER00139"/>
</dbReference>
<dbReference type="Pfam" id="PF02110">
    <property type="entry name" value="HK"/>
    <property type="match status" value="1"/>
</dbReference>
<reference evidence="12 13" key="1">
    <citation type="submission" date="2017-07" db="EMBL/GenBank/DDBJ databases">
        <title>Draft Genome Sequences of Select Purple Nonsulfur Bacteria.</title>
        <authorList>
            <person name="Lasarre B."/>
            <person name="Mckinlay J.B."/>
        </authorList>
    </citation>
    <scope>NUCLEOTIDE SEQUENCE [LARGE SCALE GENOMIC DNA]</scope>
    <source>
        <strain evidence="12 13">DSM 11290</strain>
    </source>
</reference>
<organism evidence="12 13">
    <name type="scientific">Rhodobium orientis</name>
    <dbReference type="NCBI Taxonomy" id="34017"/>
    <lineage>
        <taxon>Bacteria</taxon>
        <taxon>Pseudomonadati</taxon>
        <taxon>Pseudomonadota</taxon>
        <taxon>Alphaproteobacteria</taxon>
        <taxon>Hyphomicrobiales</taxon>
        <taxon>Rhodobiaceae</taxon>
        <taxon>Rhodobium</taxon>
    </lineage>
</organism>
<keyword evidence="10 11" id="KW-0784">Thiamine biosynthesis</keyword>
<dbReference type="AlphaFoldDB" id="A0A327JI54"/>
<feature type="binding site" evidence="11">
    <location>
        <position position="188"/>
    </location>
    <ligand>
        <name>substrate</name>
    </ligand>
</feature>
<dbReference type="EMBL" id="NPEV01000062">
    <property type="protein sequence ID" value="RAI24913.1"/>
    <property type="molecule type" value="Genomic_DNA"/>
</dbReference>
<dbReference type="InterPro" id="IPR029056">
    <property type="entry name" value="Ribokinase-like"/>
</dbReference>
<evidence type="ECO:0000256" key="11">
    <source>
        <dbReference type="HAMAP-Rule" id="MF_00228"/>
    </source>
</evidence>
<evidence type="ECO:0000256" key="1">
    <source>
        <dbReference type="ARBA" id="ARBA00001771"/>
    </source>
</evidence>
<accession>A0A327JI54</accession>
<dbReference type="InterPro" id="IPR000417">
    <property type="entry name" value="Hyethyz_kinase"/>
</dbReference>
<comment type="cofactor">
    <cofactor evidence="2 11">
        <name>Mg(2+)</name>
        <dbReference type="ChEBI" id="CHEBI:18420"/>
    </cofactor>
</comment>
<dbReference type="OrthoDB" id="8909021at2"/>
<feature type="binding site" evidence="11">
    <location>
        <position position="53"/>
    </location>
    <ligand>
        <name>substrate</name>
    </ligand>
</feature>
<dbReference type="PIRSF" id="PIRSF000513">
    <property type="entry name" value="Thz_kinase"/>
    <property type="match status" value="1"/>
</dbReference>
<evidence type="ECO:0000256" key="6">
    <source>
        <dbReference type="ARBA" id="ARBA00022741"/>
    </source>
</evidence>
<keyword evidence="7 11" id="KW-0418">Kinase</keyword>
<comment type="similarity">
    <text evidence="11">Belongs to the Thz kinase family.</text>
</comment>
<evidence type="ECO:0000256" key="3">
    <source>
        <dbReference type="ARBA" id="ARBA00004868"/>
    </source>
</evidence>
<keyword evidence="9 11" id="KW-0460">Magnesium</keyword>
<comment type="caution">
    <text evidence="12">The sequence shown here is derived from an EMBL/GenBank/DDBJ whole genome shotgun (WGS) entry which is preliminary data.</text>
</comment>
<keyword evidence="4 11" id="KW-0808">Transferase</keyword>
<comment type="function">
    <text evidence="11">Catalyzes the phosphorylation of the hydroxyl group of 4-methyl-5-beta-hydroxyethylthiazole (THZ).</text>
</comment>
<keyword evidence="5 11" id="KW-0479">Metal-binding</keyword>
<name>A0A327JI54_9HYPH</name>
<dbReference type="GO" id="GO:0000287">
    <property type="term" value="F:magnesium ion binding"/>
    <property type="evidence" value="ECO:0007669"/>
    <property type="project" value="UniProtKB-UniRule"/>
</dbReference>
<keyword evidence="8 11" id="KW-0067">ATP-binding</keyword>
<dbReference type="EC" id="2.7.1.50" evidence="11"/>
<dbReference type="GO" id="GO:0009228">
    <property type="term" value="P:thiamine biosynthetic process"/>
    <property type="evidence" value="ECO:0007669"/>
    <property type="project" value="UniProtKB-KW"/>
</dbReference>
<dbReference type="Gene3D" id="3.40.1190.20">
    <property type="match status" value="1"/>
</dbReference>
<dbReference type="PRINTS" id="PR01099">
    <property type="entry name" value="HYETHTZKNASE"/>
</dbReference>
<evidence type="ECO:0000256" key="4">
    <source>
        <dbReference type="ARBA" id="ARBA00022679"/>
    </source>
</evidence>
<dbReference type="CDD" id="cd01170">
    <property type="entry name" value="THZ_kinase"/>
    <property type="match status" value="1"/>
</dbReference>
<evidence type="ECO:0000313" key="12">
    <source>
        <dbReference type="EMBL" id="RAI24913.1"/>
    </source>
</evidence>
<evidence type="ECO:0000256" key="5">
    <source>
        <dbReference type="ARBA" id="ARBA00022723"/>
    </source>
</evidence>
<evidence type="ECO:0000313" key="13">
    <source>
        <dbReference type="Proteomes" id="UP000249299"/>
    </source>
</evidence>
<evidence type="ECO:0000256" key="2">
    <source>
        <dbReference type="ARBA" id="ARBA00001946"/>
    </source>
</evidence>
<evidence type="ECO:0000256" key="8">
    <source>
        <dbReference type="ARBA" id="ARBA00022840"/>
    </source>
</evidence>
<dbReference type="HAMAP" id="MF_00228">
    <property type="entry name" value="Thz_kinase"/>
    <property type="match status" value="1"/>
</dbReference>
<proteinExistence type="inferred from homology"/>
<dbReference type="GO" id="GO:0005524">
    <property type="term" value="F:ATP binding"/>
    <property type="evidence" value="ECO:0007669"/>
    <property type="project" value="UniProtKB-UniRule"/>
</dbReference>